<evidence type="ECO:0000256" key="1">
    <source>
        <dbReference type="SAM" id="Phobius"/>
    </source>
</evidence>
<feature type="transmembrane region" description="Helical" evidence="1">
    <location>
        <begin position="42"/>
        <end position="64"/>
    </location>
</feature>
<gene>
    <name evidence="2" type="ORF">LWF01_18560</name>
</gene>
<keyword evidence="1" id="KW-0812">Transmembrane</keyword>
<keyword evidence="1" id="KW-0472">Membrane</keyword>
<proteinExistence type="predicted"/>
<sequence length="200" mass="20755">MSDSVAVAKPRHSWRVVDIVVAAVLGVAVGVVFWGWSALYPVIGVATAAFPPIAGLYAGGWLIAGVLGGLIIRKPGAALFCELIAAAVEGVLGTHFGMTVLISGFVQGVGAELGFALFRYRKFNLLVAVVAGLVTGLFLGVSENILYNNQWAFVWQLSYVVAAMVSGVVIAGLLSWFAARALAKTGALSAFASGRSAKEI</sequence>
<dbReference type="EMBL" id="CP090958">
    <property type="protein sequence ID" value="WGW12058.1"/>
    <property type="molecule type" value="Genomic_DNA"/>
</dbReference>
<protein>
    <submittedName>
        <fullName evidence="2">ECF transporter S component</fullName>
    </submittedName>
</protein>
<reference evidence="2 3" key="1">
    <citation type="submission" date="2023-05" db="EMBL/GenBank/DDBJ databases">
        <title>Lithophilousrod everest ZFBP1038 complete genpme.</title>
        <authorList>
            <person name="Tian M."/>
        </authorList>
    </citation>
    <scope>NUCLEOTIDE SEQUENCE [LARGE SCALE GENOMIC DNA]</scope>
    <source>
        <strain evidence="2 3">ZFBP1038</strain>
    </source>
</reference>
<organism evidence="2 3">
    <name type="scientific">Saxibacter everestensis</name>
    <dbReference type="NCBI Taxonomy" id="2909229"/>
    <lineage>
        <taxon>Bacteria</taxon>
        <taxon>Bacillati</taxon>
        <taxon>Actinomycetota</taxon>
        <taxon>Actinomycetes</taxon>
        <taxon>Micrococcales</taxon>
        <taxon>Brevibacteriaceae</taxon>
        <taxon>Saxibacter</taxon>
    </lineage>
</organism>
<dbReference type="Pfam" id="PF09819">
    <property type="entry name" value="ABC_cobalt"/>
    <property type="match status" value="1"/>
</dbReference>
<dbReference type="PIRSF" id="PIRSF037394">
    <property type="entry name" value="ABC_thiamine-permease_YkoE_prd"/>
    <property type="match status" value="1"/>
</dbReference>
<evidence type="ECO:0000313" key="3">
    <source>
        <dbReference type="Proteomes" id="UP001209083"/>
    </source>
</evidence>
<accession>A0ABY8QSV2</accession>
<feature type="transmembrane region" description="Helical" evidence="1">
    <location>
        <begin position="100"/>
        <end position="118"/>
    </location>
</feature>
<dbReference type="RefSeq" id="WP_349638856.1">
    <property type="nucleotide sequence ID" value="NZ_CP090958.1"/>
</dbReference>
<feature type="transmembrane region" description="Helical" evidence="1">
    <location>
        <begin position="153"/>
        <end position="179"/>
    </location>
</feature>
<name>A0ABY8QSV2_9MICO</name>
<keyword evidence="1" id="KW-1133">Transmembrane helix</keyword>
<feature type="transmembrane region" description="Helical" evidence="1">
    <location>
        <begin position="16"/>
        <end position="36"/>
    </location>
</feature>
<feature type="transmembrane region" description="Helical" evidence="1">
    <location>
        <begin position="125"/>
        <end position="147"/>
    </location>
</feature>
<keyword evidence="3" id="KW-1185">Reference proteome</keyword>
<dbReference type="Proteomes" id="UP001209083">
    <property type="component" value="Chromosome"/>
</dbReference>
<dbReference type="InterPro" id="IPR017195">
    <property type="entry name" value="ABC_thiamin-permease_prd"/>
</dbReference>
<evidence type="ECO:0000313" key="2">
    <source>
        <dbReference type="EMBL" id="WGW12058.1"/>
    </source>
</evidence>